<dbReference type="HOGENOM" id="CLU_2529456_0_0_1"/>
<protein>
    <submittedName>
        <fullName evidence="2">Uncharacterized protein</fullName>
    </submittedName>
</protein>
<feature type="compositionally biased region" description="Acidic residues" evidence="1">
    <location>
        <begin position="1"/>
        <end position="19"/>
    </location>
</feature>
<feature type="compositionally biased region" description="Low complexity" evidence="1">
    <location>
        <begin position="20"/>
        <end position="30"/>
    </location>
</feature>
<evidence type="ECO:0000313" key="2">
    <source>
        <dbReference type="EMBL" id="EGT45294.1"/>
    </source>
</evidence>
<dbReference type="InParanoid" id="G0MW34"/>
<dbReference type="Proteomes" id="UP000008068">
    <property type="component" value="Unassembled WGS sequence"/>
</dbReference>
<evidence type="ECO:0000313" key="3">
    <source>
        <dbReference type="Proteomes" id="UP000008068"/>
    </source>
</evidence>
<feature type="region of interest" description="Disordered" evidence="1">
    <location>
        <begin position="1"/>
        <end position="30"/>
    </location>
</feature>
<reference evidence="3" key="1">
    <citation type="submission" date="2011-07" db="EMBL/GenBank/DDBJ databases">
        <authorList>
            <consortium name="Caenorhabditis brenneri Sequencing and Analysis Consortium"/>
            <person name="Wilson R.K."/>
        </authorList>
    </citation>
    <scope>NUCLEOTIDE SEQUENCE [LARGE SCALE GENOMIC DNA]</scope>
    <source>
        <strain evidence="3">PB2801</strain>
    </source>
</reference>
<evidence type="ECO:0000256" key="1">
    <source>
        <dbReference type="SAM" id="MobiDB-lite"/>
    </source>
</evidence>
<name>G0MW34_CAEBE</name>
<accession>G0MW34</accession>
<dbReference type="AlphaFoldDB" id="G0MW34"/>
<organism evidence="3">
    <name type="scientific">Caenorhabditis brenneri</name>
    <name type="common">Nematode worm</name>
    <dbReference type="NCBI Taxonomy" id="135651"/>
    <lineage>
        <taxon>Eukaryota</taxon>
        <taxon>Metazoa</taxon>
        <taxon>Ecdysozoa</taxon>
        <taxon>Nematoda</taxon>
        <taxon>Chromadorea</taxon>
        <taxon>Rhabditida</taxon>
        <taxon>Rhabditina</taxon>
        <taxon>Rhabditomorpha</taxon>
        <taxon>Rhabditoidea</taxon>
        <taxon>Rhabditidae</taxon>
        <taxon>Peloderinae</taxon>
        <taxon>Caenorhabditis</taxon>
    </lineage>
</organism>
<dbReference type="EMBL" id="GL379815">
    <property type="protein sequence ID" value="EGT45294.1"/>
    <property type="molecule type" value="Genomic_DNA"/>
</dbReference>
<sequence>MRLTTADEETKEMESEPGEADAPVDAPVDAGSPIRLKIEEDVALQATVPETVRTSTITKRRGIATIVPRTNYGSSPCEINVPRH</sequence>
<gene>
    <name evidence="2" type="ORF">CAEBREN_25138</name>
</gene>
<keyword evidence="3" id="KW-1185">Reference proteome</keyword>
<proteinExistence type="predicted"/>